<dbReference type="GO" id="GO:0030425">
    <property type="term" value="C:dendrite"/>
    <property type="evidence" value="ECO:0007669"/>
    <property type="project" value="TreeGrafter"/>
</dbReference>
<dbReference type="GO" id="GO:0005509">
    <property type="term" value="F:calcium ion binding"/>
    <property type="evidence" value="ECO:0007669"/>
    <property type="project" value="InterPro"/>
</dbReference>
<dbReference type="InterPro" id="IPR002048">
    <property type="entry name" value="EF_hand_dom"/>
</dbReference>
<comment type="caution">
    <text evidence="4">The sequence shown here is derived from an EMBL/GenBank/DDBJ whole genome shotgun (WGS) entry which is preliminary data.</text>
</comment>
<dbReference type="EMBL" id="JAODUP010001204">
    <property type="protein sequence ID" value="KAK2140927.1"/>
    <property type="molecule type" value="Genomic_DNA"/>
</dbReference>
<organism evidence="4 5">
    <name type="scientific">Paralvinella palmiformis</name>
    <dbReference type="NCBI Taxonomy" id="53620"/>
    <lineage>
        <taxon>Eukaryota</taxon>
        <taxon>Metazoa</taxon>
        <taxon>Spiralia</taxon>
        <taxon>Lophotrochozoa</taxon>
        <taxon>Annelida</taxon>
        <taxon>Polychaeta</taxon>
        <taxon>Sedentaria</taxon>
        <taxon>Canalipalpata</taxon>
        <taxon>Terebellida</taxon>
        <taxon>Terebelliformia</taxon>
        <taxon>Alvinellidae</taxon>
        <taxon>Paralvinella</taxon>
    </lineage>
</organism>
<feature type="region of interest" description="Disordered" evidence="2">
    <location>
        <begin position="64"/>
        <end position="85"/>
    </location>
</feature>
<evidence type="ECO:0000313" key="4">
    <source>
        <dbReference type="EMBL" id="KAK2140927.1"/>
    </source>
</evidence>
<evidence type="ECO:0000313" key="5">
    <source>
        <dbReference type="Proteomes" id="UP001208570"/>
    </source>
</evidence>
<dbReference type="GO" id="GO:0099509">
    <property type="term" value="P:regulation of presynaptic cytosolic calcium ion concentration"/>
    <property type="evidence" value="ECO:0007669"/>
    <property type="project" value="TreeGrafter"/>
</dbReference>
<name>A0AAD9IUR5_9ANNE</name>
<dbReference type="GO" id="GO:1900271">
    <property type="term" value="P:regulation of long-term synaptic potentiation"/>
    <property type="evidence" value="ECO:0007669"/>
    <property type="project" value="TreeGrafter"/>
</dbReference>
<feature type="compositionally biased region" description="Polar residues" evidence="2">
    <location>
        <begin position="74"/>
        <end position="85"/>
    </location>
</feature>
<dbReference type="PANTHER" id="PTHR19972:SF10">
    <property type="entry name" value="CALBINDIN-32"/>
    <property type="match status" value="1"/>
</dbReference>
<proteinExistence type="predicted"/>
<dbReference type="InterPro" id="IPR018247">
    <property type="entry name" value="EF_Hand_1_Ca_BS"/>
</dbReference>
<dbReference type="GO" id="GO:0005829">
    <property type="term" value="C:cytosol"/>
    <property type="evidence" value="ECO:0007669"/>
    <property type="project" value="TreeGrafter"/>
</dbReference>
<evidence type="ECO:0000256" key="2">
    <source>
        <dbReference type="SAM" id="MobiDB-lite"/>
    </source>
</evidence>
<sequence>MQDHNGTIENEELHGFLKDLMELVQQDYDSDDIAFMRHAILDQWDLNRDGRINKSELSMLLLQQSRMAQEEEGTTSASTEQDTGE</sequence>
<gene>
    <name evidence="4" type="ORF">LSH36_1204g01006</name>
</gene>
<dbReference type="AlphaFoldDB" id="A0AAD9IUR5"/>
<dbReference type="InterPro" id="IPR011992">
    <property type="entry name" value="EF-hand-dom_pair"/>
</dbReference>
<protein>
    <recommendedName>
        <fullName evidence="3">EF-hand domain-containing protein</fullName>
    </recommendedName>
</protein>
<dbReference type="Gene3D" id="1.10.238.10">
    <property type="entry name" value="EF-hand"/>
    <property type="match status" value="1"/>
</dbReference>
<evidence type="ECO:0000256" key="1">
    <source>
        <dbReference type="ARBA" id="ARBA00022837"/>
    </source>
</evidence>
<dbReference type="SUPFAM" id="SSF47473">
    <property type="entry name" value="EF-hand"/>
    <property type="match status" value="1"/>
</dbReference>
<accession>A0AAD9IUR5</accession>
<evidence type="ECO:0000259" key="3">
    <source>
        <dbReference type="Pfam" id="PF13202"/>
    </source>
</evidence>
<dbReference type="Pfam" id="PF13202">
    <property type="entry name" value="EF-hand_5"/>
    <property type="match status" value="1"/>
</dbReference>
<dbReference type="GO" id="GO:0043195">
    <property type="term" value="C:terminal bouton"/>
    <property type="evidence" value="ECO:0007669"/>
    <property type="project" value="TreeGrafter"/>
</dbReference>
<dbReference type="Proteomes" id="UP001208570">
    <property type="component" value="Unassembled WGS sequence"/>
</dbReference>
<keyword evidence="5" id="KW-1185">Reference proteome</keyword>
<dbReference type="PROSITE" id="PS00018">
    <property type="entry name" value="EF_HAND_1"/>
    <property type="match status" value="1"/>
</dbReference>
<feature type="domain" description="EF-hand" evidence="3">
    <location>
        <begin position="40"/>
        <end position="60"/>
    </location>
</feature>
<keyword evidence="1" id="KW-0106">Calcium</keyword>
<dbReference type="GO" id="GO:0005634">
    <property type="term" value="C:nucleus"/>
    <property type="evidence" value="ECO:0007669"/>
    <property type="project" value="TreeGrafter"/>
</dbReference>
<dbReference type="InterPro" id="IPR051001">
    <property type="entry name" value="Calbindin_Ca-bind"/>
</dbReference>
<dbReference type="PANTHER" id="PTHR19972">
    <property type="entry name" value="CALBINDIN"/>
    <property type="match status" value="1"/>
</dbReference>
<reference evidence="4" key="1">
    <citation type="journal article" date="2023" name="Mol. Biol. Evol.">
        <title>Third-Generation Sequencing Reveals the Adaptive Role of the Epigenome in Three Deep-Sea Polychaetes.</title>
        <authorList>
            <person name="Perez M."/>
            <person name="Aroh O."/>
            <person name="Sun Y."/>
            <person name="Lan Y."/>
            <person name="Juniper S.K."/>
            <person name="Young C.R."/>
            <person name="Angers B."/>
            <person name="Qian P.Y."/>
        </authorList>
    </citation>
    <scope>NUCLEOTIDE SEQUENCE</scope>
    <source>
        <strain evidence="4">P08H-3</strain>
    </source>
</reference>